<keyword evidence="3" id="KW-1185">Reference proteome</keyword>
<evidence type="ECO:0000256" key="1">
    <source>
        <dbReference type="SAM" id="Phobius"/>
    </source>
</evidence>
<gene>
    <name evidence="2" type="ORF">C8D82_13224</name>
</gene>
<evidence type="ECO:0000313" key="3">
    <source>
        <dbReference type="Proteomes" id="UP000245959"/>
    </source>
</evidence>
<feature type="transmembrane region" description="Helical" evidence="1">
    <location>
        <begin position="16"/>
        <end position="32"/>
    </location>
</feature>
<dbReference type="AlphaFoldDB" id="A0A2U1AL97"/>
<keyword evidence="1" id="KW-0812">Transmembrane</keyword>
<reference evidence="2 3" key="1">
    <citation type="submission" date="2018-04" db="EMBL/GenBank/DDBJ databases">
        <title>Genomic Encyclopedia of Type Strains, Phase IV (KMG-IV): sequencing the most valuable type-strain genomes for metagenomic binning, comparative biology and taxonomic classification.</title>
        <authorList>
            <person name="Goeker M."/>
        </authorList>
    </citation>
    <scope>NUCLEOTIDE SEQUENCE [LARGE SCALE GENOMIC DNA]</scope>
    <source>
        <strain evidence="2 3">DSM 14823</strain>
    </source>
</reference>
<protein>
    <submittedName>
        <fullName evidence="2">Uncharacterized protein</fullName>
    </submittedName>
</protein>
<organism evidence="2 3">
    <name type="scientific">Victivallis vadensis</name>
    <dbReference type="NCBI Taxonomy" id="172901"/>
    <lineage>
        <taxon>Bacteria</taxon>
        <taxon>Pseudomonadati</taxon>
        <taxon>Lentisphaerota</taxon>
        <taxon>Lentisphaeria</taxon>
        <taxon>Victivallales</taxon>
        <taxon>Victivallaceae</taxon>
        <taxon>Victivallis</taxon>
    </lineage>
</organism>
<dbReference type="Proteomes" id="UP000245959">
    <property type="component" value="Unassembled WGS sequence"/>
</dbReference>
<dbReference type="EMBL" id="QEKH01000032">
    <property type="protein sequence ID" value="PVY37186.1"/>
    <property type="molecule type" value="Genomic_DNA"/>
</dbReference>
<evidence type="ECO:0000313" key="2">
    <source>
        <dbReference type="EMBL" id="PVY37186.1"/>
    </source>
</evidence>
<name>A0A2U1AL97_9BACT</name>
<feature type="transmembrane region" description="Helical" evidence="1">
    <location>
        <begin position="155"/>
        <end position="177"/>
    </location>
</feature>
<keyword evidence="1" id="KW-1133">Transmembrane helix</keyword>
<proteinExistence type="predicted"/>
<comment type="caution">
    <text evidence="2">The sequence shown here is derived from an EMBL/GenBank/DDBJ whole genome shotgun (WGS) entry which is preliminary data.</text>
</comment>
<feature type="transmembrane region" description="Helical" evidence="1">
    <location>
        <begin position="97"/>
        <end position="115"/>
    </location>
</feature>
<accession>A0A2U1AL97</accession>
<keyword evidence="1" id="KW-0472">Membrane</keyword>
<feature type="transmembrane region" description="Helical" evidence="1">
    <location>
        <begin position="127"/>
        <end position="149"/>
    </location>
</feature>
<sequence length="194" mass="21744">MRRDIRHKGEWNMKRYWGRLALAPIAGALTVWGPVPLMAWRGALCFFMLTLAQLPLNGNPQWGRRWFWLFGVAGGLAAAWTVGIVPEIRFYYMPELAVIQMPFPVLTGCLVYGIGWNFCEFRLKKRWCVIAGVYLTACAAQVMRFSLTFGSGKLAGLLSCMILALPVTLLWLVLMAVGGVFAKQRAGEVAEEVR</sequence>
<feature type="transmembrane region" description="Helical" evidence="1">
    <location>
        <begin position="66"/>
        <end position="85"/>
    </location>
</feature>
<feature type="transmembrane region" description="Helical" evidence="1">
    <location>
        <begin position="38"/>
        <end position="54"/>
    </location>
</feature>